<dbReference type="Pfam" id="PF14016">
    <property type="entry name" value="DUF4232"/>
    <property type="match status" value="1"/>
</dbReference>
<feature type="compositionally biased region" description="Low complexity" evidence="1">
    <location>
        <begin position="46"/>
        <end position="68"/>
    </location>
</feature>
<feature type="compositionally biased region" description="Low complexity" evidence="1">
    <location>
        <begin position="75"/>
        <end position="94"/>
    </location>
</feature>
<feature type="chain" id="PRO_5039625255" description="DUF4232 domain-containing protein" evidence="2">
    <location>
        <begin position="47"/>
        <end position="228"/>
    </location>
</feature>
<protein>
    <recommendedName>
        <fullName evidence="3">DUF4232 domain-containing protein</fullName>
    </recommendedName>
</protein>
<dbReference type="KEGG" id="salj:SMD11_6094"/>
<dbReference type="OrthoDB" id="3827416at2"/>
<keyword evidence="2" id="KW-0732">Signal</keyword>
<evidence type="ECO:0000313" key="5">
    <source>
        <dbReference type="Proteomes" id="UP000195755"/>
    </source>
</evidence>
<evidence type="ECO:0000256" key="1">
    <source>
        <dbReference type="SAM" id="MobiDB-lite"/>
    </source>
</evidence>
<sequence length="228" mass="22699">MNPTTPGTAGSPRTARAPRARRRPALGLATLLAATVLLTACGTAHSSDAPAAEPARPAAAPSPAVSLPSIPPLTVDGSAPSPSAASSSPVCPGSGVSLAAEEANAAMGLRVMTLRLTNCGTTTRVLNGYPDVRVLDAGRKPLAVDVRHGASDIMTDGGFDAGPVRVALRPGEQAVTGLVWRNTVTDGTPANGAYVSLAPSAGADRLTVPSLIDLGTTGKLGVSAWARG</sequence>
<feature type="region of interest" description="Disordered" evidence="1">
    <location>
        <begin position="46"/>
        <end position="94"/>
    </location>
</feature>
<feature type="signal peptide" evidence="2">
    <location>
        <begin position="1"/>
        <end position="46"/>
    </location>
</feature>
<reference evidence="4 5" key="1">
    <citation type="submission" date="2017-06" db="EMBL/GenBank/DDBJ databases">
        <title>Streptomyces albireticuli Genome sequencing and assembly.</title>
        <authorList>
            <person name="Wang Y."/>
            <person name="Du B."/>
            <person name="Ding Y."/>
            <person name="Liu H."/>
            <person name="Hou Q."/>
            <person name="Liu K."/>
            <person name="Yao L."/>
            <person name="Wang C."/>
        </authorList>
    </citation>
    <scope>NUCLEOTIDE SEQUENCE [LARGE SCALE GENOMIC DNA]</scope>
    <source>
        <strain evidence="4 5">MDJK11</strain>
    </source>
</reference>
<name>A0A1Z2LBI2_9ACTN</name>
<proteinExistence type="predicted"/>
<evidence type="ECO:0000259" key="3">
    <source>
        <dbReference type="Pfam" id="PF14016"/>
    </source>
</evidence>
<feature type="region of interest" description="Disordered" evidence="1">
    <location>
        <begin position="1"/>
        <end position="22"/>
    </location>
</feature>
<dbReference type="EMBL" id="CP021744">
    <property type="protein sequence ID" value="ARZ71670.1"/>
    <property type="molecule type" value="Genomic_DNA"/>
</dbReference>
<organism evidence="4 5">
    <name type="scientific">Streptomyces albireticuli</name>
    <dbReference type="NCBI Taxonomy" id="1940"/>
    <lineage>
        <taxon>Bacteria</taxon>
        <taxon>Bacillati</taxon>
        <taxon>Actinomycetota</taxon>
        <taxon>Actinomycetes</taxon>
        <taxon>Kitasatosporales</taxon>
        <taxon>Streptomycetaceae</taxon>
        <taxon>Streptomyces</taxon>
    </lineage>
</organism>
<dbReference type="InterPro" id="IPR025326">
    <property type="entry name" value="DUF4232"/>
</dbReference>
<feature type="domain" description="DUF4232" evidence="3">
    <location>
        <begin position="91"/>
        <end position="225"/>
    </location>
</feature>
<evidence type="ECO:0000313" key="4">
    <source>
        <dbReference type="EMBL" id="ARZ71670.1"/>
    </source>
</evidence>
<gene>
    <name evidence="4" type="ORF">SMD11_6094</name>
</gene>
<accession>A0A1Z2LBI2</accession>
<dbReference type="Proteomes" id="UP000195755">
    <property type="component" value="Chromosome"/>
</dbReference>
<evidence type="ECO:0000256" key="2">
    <source>
        <dbReference type="SAM" id="SignalP"/>
    </source>
</evidence>
<dbReference type="RefSeq" id="WP_159395389.1">
    <property type="nucleotide sequence ID" value="NZ_CP021744.1"/>
</dbReference>
<dbReference type="AlphaFoldDB" id="A0A1Z2LBI2"/>